<keyword evidence="2" id="KW-0812">Transmembrane</keyword>
<dbReference type="EMBL" id="BSXT01001132">
    <property type="protein sequence ID" value="GMF39082.1"/>
    <property type="molecule type" value="Genomic_DNA"/>
</dbReference>
<evidence type="ECO:0000313" key="4">
    <source>
        <dbReference type="Proteomes" id="UP001165121"/>
    </source>
</evidence>
<accession>A0A9W7CQP9</accession>
<gene>
    <name evidence="3" type="ORF">Pfra01_001149000</name>
</gene>
<proteinExistence type="predicted"/>
<evidence type="ECO:0000313" key="3">
    <source>
        <dbReference type="EMBL" id="GMF39082.1"/>
    </source>
</evidence>
<organism evidence="3 4">
    <name type="scientific">Phytophthora fragariaefolia</name>
    <dbReference type="NCBI Taxonomy" id="1490495"/>
    <lineage>
        <taxon>Eukaryota</taxon>
        <taxon>Sar</taxon>
        <taxon>Stramenopiles</taxon>
        <taxon>Oomycota</taxon>
        <taxon>Peronosporomycetes</taxon>
        <taxon>Peronosporales</taxon>
        <taxon>Peronosporaceae</taxon>
        <taxon>Phytophthora</taxon>
    </lineage>
</organism>
<protein>
    <submittedName>
        <fullName evidence="3">Unnamed protein product</fullName>
    </submittedName>
</protein>
<keyword evidence="2" id="KW-1133">Transmembrane helix</keyword>
<dbReference type="AlphaFoldDB" id="A0A9W7CQP9"/>
<feature type="region of interest" description="Disordered" evidence="1">
    <location>
        <begin position="122"/>
        <end position="147"/>
    </location>
</feature>
<keyword evidence="4" id="KW-1185">Reference proteome</keyword>
<sequence length="301" mass="34037">MELQRHRINSGVLKSKRRRQSKIRKFIGPAARVKDVSDSPTSYLARNHDNKRVEFKKLKRHESPAGKILVKSDVEKHNIILAALAPIISNMEQSSSEVFFKQLAMVDVACKVLMGAFDRMPQTLESSKPNSPDIRDDMSAADDSESDLANLEREIYTPYKHNKTASNEKAEDTIRVSCPQLKGQRCEEATNDLSCDLNGGLNGALNGEPRDGFNGDLNGDHPRWESPTSYLLWQIAERRRYAAMGLWWVPNRSTRCASSLHYRAGLPLLRSGGLLCFVINSLNIIYVFIFIPKVKLVYIEF</sequence>
<evidence type="ECO:0000256" key="2">
    <source>
        <dbReference type="SAM" id="Phobius"/>
    </source>
</evidence>
<dbReference type="Proteomes" id="UP001165121">
    <property type="component" value="Unassembled WGS sequence"/>
</dbReference>
<keyword evidence="2" id="KW-0472">Membrane</keyword>
<name>A0A9W7CQP9_9STRA</name>
<feature type="transmembrane region" description="Helical" evidence="2">
    <location>
        <begin position="268"/>
        <end position="291"/>
    </location>
</feature>
<comment type="caution">
    <text evidence="3">The sequence shown here is derived from an EMBL/GenBank/DDBJ whole genome shotgun (WGS) entry which is preliminary data.</text>
</comment>
<evidence type="ECO:0000256" key="1">
    <source>
        <dbReference type="SAM" id="MobiDB-lite"/>
    </source>
</evidence>
<reference evidence="3" key="1">
    <citation type="submission" date="2023-04" db="EMBL/GenBank/DDBJ databases">
        <title>Phytophthora fragariaefolia NBRC 109709.</title>
        <authorList>
            <person name="Ichikawa N."/>
            <person name="Sato H."/>
            <person name="Tonouchi N."/>
        </authorList>
    </citation>
    <scope>NUCLEOTIDE SEQUENCE</scope>
    <source>
        <strain evidence="3">NBRC 109709</strain>
    </source>
</reference>